<proteinExistence type="predicted"/>
<name>A0AAD5YS67_9AGAR</name>
<accession>A0AAD5YS67</accession>
<gene>
    <name evidence="1" type="ORF">NP233_g10149</name>
</gene>
<comment type="caution">
    <text evidence="1">The sequence shown here is derived from an EMBL/GenBank/DDBJ whole genome shotgun (WGS) entry which is preliminary data.</text>
</comment>
<keyword evidence="2" id="KW-1185">Reference proteome</keyword>
<evidence type="ECO:0000313" key="2">
    <source>
        <dbReference type="Proteomes" id="UP001213000"/>
    </source>
</evidence>
<dbReference type="Proteomes" id="UP001213000">
    <property type="component" value="Unassembled WGS sequence"/>
</dbReference>
<sequence length="297" mass="33385">MQQVSLVKTVKWITERVLRSRNKSLSRQQGYPDAAILDLSQPTTSLFPIMTGPSMIANPRMGVEIGIDEEMNINNGFCRFQGGADLYSQPGGSQDIPEFDPGHLVTPRLTTIPLPSVTTYHSQSQISANETTSIQGERGRTHTAFRESNLLIDVELRRSHEHRPIVQPFSSDLPPYEGHLWGAVNDYRQAAGGRAIHFLDSRAPATQPPTRSMEVITGSNRSIRIFPGTGDEFVTVGDVQRVVIAWMRSIDKLERLYGHSAELSAMWPVHRGLDDDIEVWMWRGLEYERPGVWSLHL</sequence>
<evidence type="ECO:0000313" key="1">
    <source>
        <dbReference type="EMBL" id="KAJ3561506.1"/>
    </source>
</evidence>
<protein>
    <submittedName>
        <fullName evidence="1">Uncharacterized protein</fullName>
    </submittedName>
</protein>
<organism evidence="1 2">
    <name type="scientific">Leucocoprinus birnbaumii</name>
    <dbReference type="NCBI Taxonomy" id="56174"/>
    <lineage>
        <taxon>Eukaryota</taxon>
        <taxon>Fungi</taxon>
        <taxon>Dikarya</taxon>
        <taxon>Basidiomycota</taxon>
        <taxon>Agaricomycotina</taxon>
        <taxon>Agaricomycetes</taxon>
        <taxon>Agaricomycetidae</taxon>
        <taxon>Agaricales</taxon>
        <taxon>Agaricineae</taxon>
        <taxon>Agaricaceae</taxon>
        <taxon>Leucocoprinus</taxon>
    </lineage>
</organism>
<dbReference type="EMBL" id="JANIEX010000994">
    <property type="protein sequence ID" value="KAJ3561506.1"/>
    <property type="molecule type" value="Genomic_DNA"/>
</dbReference>
<dbReference type="AlphaFoldDB" id="A0AAD5YS67"/>
<reference evidence="1" key="1">
    <citation type="submission" date="2022-07" db="EMBL/GenBank/DDBJ databases">
        <title>Genome Sequence of Leucocoprinus birnbaumii.</title>
        <authorList>
            <person name="Buettner E."/>
        </authorList>
    </citation>
    <scope>NUCLEOTIDE SEQUENCE</scope>
    <source>
        <strain evidence="1">VT141</strain>
    </source>
</reference>